<dbReference type="EMBL" id="JBANDC010000004">
    <property type="protein sequence ID" value="MEM4987232.1"/>
    <property type="molecule type" value="Genomic_DNA"/>
</dbReference>
<dbReference type="InterPro" id="IPR027417">
    <property type="entry name" value="P-loop_NTPase"/>
</dbReference>
<keyword evidence="2" id="KW-1185">Reference proteome</keyword>
<dbReference type="RefSeq" id="WP_342828851.1">
    <property type="nucleotide sequence ID" value="NZ_JBANDC010000004.1"/>
</dbReference>
<accession>A0ABU9PTB2</accession>
<proteinExistence type="predicted"/>
<evidence type="ECO:0000313" key="2">
    <source>
        <dbReference type="Proteomes" id="UP001495910"/>
    </source>
</evidence>
<dbReference type="Gene3D" id="3.40.50.300">
    <property type="entry name" value="P-loop containing nucleotide triphosphate hydrolases"/>
    <property type="match status" value="1"/>
</dbReference>
<evidence type="ECO:0000313" key="1">
    <source>
        <dbReference type="EMBL" id="MEM4987232.1"/>
    </source>
</evidence>
<gene>
    <name evidence="1" type="ORF">V8G57_07495</name>
</gene>
<protein>
    <recommendedName>
        <fullName evidence="3">Restriction endonuclease</fullName>
    </recommendedName>
</protein>
<dbReference type="Proteomes" id="UP001495910">
    <property type="component" value="Unassembled WGS sequence"/>
</dbReference>
<evidence type="ECO:0008006" key="3">
    <source>
        <dbReference type="Google" id="ProtNLM"/>
    </source>
</evidence>
<name>A0ABU9PTB2_9BURK</name>
<sequence>MTKDLSTDADLLSAVAQAEKLRDSAGYTDDWTKRLTLFLGDVKEKVPGALTDRKFLQYLWEEQAVSSTGNGSVKTAPALDNEEFRLWFAEQIATVLEQGQDPDNYLKNLYEQLVNRMESLCDRVPKLKINRVLCAIFPDNFTTIADVGRLQKLHLAMGGVRNAHPVQMHTHIKTRLNMLLGAVSSDNIPEKIKRLCLPWYLYDSLFAATDEASISPATPIDSTLKPLAAIKRRKGLTAMKGSFPSLMSFVQVLEDGLSREEFVDAIRHENPDLAATSIGTVINSIAREFNLSALDNGIYQLTARGINLLNSSDPDELSDHLLTRVLGVDNVIHFLKNGAQSKLDVMLLLKKVNPGWTSDFAPSSLVGWLVSLNIIEQVPLKRFQLTQRGLRWAEMITWEPECLPKLQEETSSKLDAIPTHVETATFSKLNERLNALIVGKLTYPIELVQQLHAGLWFHPVRHFAVLSGISGSGKTQLALNYSLALCDVKNNDHENVRIVPVQPGWFDPSPLLGYVNPLTQTYRSAPFLELLLRAAEDPTQPYVAILDEMNLSHPEQYLAPILSAMETQGWVDLHQLGEGTSDVPRKVQYPSNLAIIGTLNMDETTHGLSDKVLDRAYTLEFWKICVEDAPMWQSTNLDVETKTRAKSVLNGLSEALAPVRLHFAWRTIDDVLRYMEFVAGIDPANTGSLDAAIFAKVLPKLRGEHSARFELALNNVHQVLTKEGLMRSAERVASLQIDLRETGTARFWR</sequence>
<organism evidence="1 2">
    <name type="scientific">Collimonas rhizosphaerae</name>
    <dbReference type="NCBI Taxonomy" id="3126357"/>
    <lineage>
        <taxon>Bacteria</taxon>
        <taxon>Pseudomonadati</taxon>
        <taxon>Pseudomonadota</taxon>
        <taxon>Betaproteobacteria</taxon>
        <taxon>Burkholderiales</taxon>
        <taxon>Oxalobacteraceae</taxon>
        <taxon>Collimonas</taxon>
    </lineage>
</organism>
<reference evidence="1 2" key="1">
    <citation type="submission" date="2024-02" db="EMBL/GenBank/DDBJ databases">
        <title>Draft genome sequence of Collimonas sp. strain H4R21, an effective mineral-weathering bacterial strain isolated from the beech rhizosphere.</title>
        <authorList>
            <person name="Morin E."/>
            <person name="Uroz S."/>
            <person name="Leveau J.H.J."/>
            <person name="Kumar R."/>
            <person name="Rey M.W."/>
            <person name="Pham J."/>
        </authorList>
    </citation>
    <scope>NUCLEOTIDE SEQUENCE [LARGE SCALE GENOMIC DNA]</scope>
    <source>
        <strain evidence="1 2">H4R21</strain>
    </source>
</reference>
<comment type="caution">
    <text evidence="1">The sequence shown here is derived from an EMBL/GenBank/DDBJ whole genome shotgun (WGS) entry which is preliminary data.</text>
</comment>
<dbReference type="SUPFAM" id="SSF52540">
    <property type="entry name" value="P-loop containing nucleoside triphosphate hydrolases"/>
    <property type="match status" value="1"/>
</dbReference>